<evidence type="ECO:0000313" key="2">
    <source>
        <dbReference type="EMBL" id="KUN99373.1"/>
    </source>
</evidence>
<accession>A0A117RMS4</accession>
<dbReference type="RefSeq" id="WP_062721527.1">
    <property type="nucleotide sequence ID" value="NZ_KQ948931.1"/>
</dbReference>
<protein>
    <submittedName>
        <fullName evidence="2">Uncharacterized protein</fullName>
    </submittedName>
</protein>
<dbReference type="EMBL" id="LMWY01000032">
    <property type="protein sequence ID" value="KUN99373.1"/>
    <property type="molecule type" value="Genomic_DNA"/>
</dbReference>
<name>A0A117RMS4_9ACTN</name>
<proteinExistence type="predicted"/>
<dbReference type="Proteomes" id="UP000053429">
    <property type="component" value="Unassembled WGS sequence"/>
</dbReference>
<evidence type="ECO:0000256" key="1">
    <source>
        <dbReference type="SAM" id="MobiDB-lite"/>
    </source>
</evidence>
<dbReference type="OrthoDB" id="6919222at2"/>
<feature type="compositionally biased region" description="Basic and acidic residues" evidence="1">
    <location>
        <begin position="8"/>
        <end position="20"/>
    </location>
</feature>
<reference evidence="2 3" key="1">
    <citation type="submission" date="2015-10" db="EMBL/GenBank/DDBJ databases">
        <title>Draft genome sequence of Streptomyces caeruleatus NRRL B-24802, type strain for the species Streptomyces caeruleatus.</title>
        <authorList>
            <person name="Ruckert C."/>
            <person name="Winkler A."/>
            <person name="Kalinowski J."/>
            <person name="Kampfer P."/>
            <person name="Glaeser S."/>
        </authorList>
    </citation>
    <scope>NUCLEOTIDE SEQUENCE [LARGE SCALE GENOMIC DNA]</scope>
    <source>
        <strain evidence="2 3">NRRL B-24802</strain>
    </source>
</reference>
<organism evidence="2 3">
    <name type="scientific">Streptomyces caeruleatus</name>
    <dbReference type="NCBI Taxonomy" id="661399"/>
    <lineage>
        <taxon>Bacteria</taxon>
        <taxon>Bacillati</taxon>
        <taxon>Actinomycetota</taxon>
        <taxon>Actinomycetes</taxon>
        <taxon>Kitasatosporales</taxon>
        <taxon>Streptomycetaceae</taxon>
        <taxon>Streptomyces</taxon>
    </lineage>
</organism>
<gene>
    <name evidence="2" type="ORF">AQJ67_25665</name>
</gene>
<feature type="region of interest" description="Disordered" evidence="1">
    <location>
        <begin position="1"/>
        <end position="23"/>
    </location>
</feature>
<keyword evidence="3" id="KW-1185">Reference proteome</keyword>
<evidence type="ECO:0000313" key="3">
    <source>
        <dbReference type="Proteomes" id="UP000053429"/>
    </source>
</evidence>
<dbReference type="AlphaFoldDB" id="A0A117RMS4"/>
<dbReference type="Pfam" id="PF19496">
    <property type="entry name" value="DUF6031"/>
    <property type="match status" value="1"/>
</dbReference>
<comment type="caution">
    <text evidence="2">The sequence shown here is derived from an EMBL/GenBank/DDBJ whole genome shotgun (WGS) entry which is preliminary data.</text>
</comment>
<dbReference type="STRING" id="661399.AQJ67_25665"/>
<dbReference type="InterPro" id="IPR046072">
    <property type="entry name" value="DUF6031"/>
</dbReference>
<sequence>MTTYTTTDRGDAEMTDDRGRAARTSRGANELTAFPSVRAGHVMAGPQAVQVWVQAAWLMLAEGRAYIEDLEGGTEQPQMQQAAKLRFLEQLLDIDQRLAGRVAVDDAHCLALALEYGMREVVDATGPELAGVFGLHEEFGGDSCAVDEIHVLWERLLEAFPGELPDRLVAEGQRDMLRTLRVWAELARTAGLDIGFLAPFMKAA</sequence>